<dbReference type="PANTHER" id="PTHR30385">
    <property type="entry name" value="SIGMA FACTOR F FLAGELLAR"/>
    <property type="match status" value="1"/>
</dbReference>
<dbReference type="InterPro" id="IPR000943">
    <property type="entry name" value="RNA_pol_sigma70"/>
</dbReference>
<dbReference type="CDD" id="cd06171">
    <property type="entry name" value="Sigma70_r4"/>
    <property type="match status" value="1"/>
</dbReference>
<evidence type="ECO:0000256" key="1">
    <source>
        <dbReference type="ARBA" id="ARBA00023015"/>
    </source>
</evidence>
<comment type="caution">
    <text evidence="8">The sequence shown here is derived from an EMBL/GenBank/DDBJ whole genome shotgun (WGS) entry which is preliminary data.</text>
</comment>
<comment type="function">
    <text evidence="5">Sigma factors are initiation factors that promote the attachment of RNA polymerase to specific initiation sites and are then released.</text>
</comment>
<dbReference type="EMBL" id="JBHSPF010000018">
    <property type="protein sequence ID" value="MFC5628106.1"/>
    <property type="molecule type" value="Genomic_DNA"/>
</dbReference>
<dbReference type="SUPFAM" id="SSF88946">
    <property type="entry name" value="Sigma2 domain of RNA polymerase sigma factors"/>
    <property type="match status" value="1"/>
</dbReference>
<dbReference type="InterPro" id="IPR014284">
    <property type="entry name" value="RNA_pol_sigma-70_dom"/>
</dbReference>
<protein>
    <recommendedName>
        <fullName evidence="5">RNA polymerase sigma factor</fullName>
    </recommendedName>
</protein>
<dbReference type="NCBIfam" id="NF005809">
    <property type="entry name" value="PRK07670.1"/>
    <property type="match status" value="1"/>
</dbReference>
<dbReference type="InterPro" id="IPR013325">
    <property type="entry name" value="RNA_pol_sigma_r2"/>
</dbReference>
<reference evidence="9" key="1">
    <citation type="journal article" date="2019" name="Int. J. Syst. Evol. Microbiol.">
        <title>The Global Catalogue of Microorganisms (GCM) 10K type strain sequencing project: providing services to taxonomists for standard genome sequencing and annotation.</title>
        <authorList>
            <consortium name="The Broad Institute Genomics Platform"/>
            <consortium name="The Broad Institute Genome Sequencing Center for Infectious Disease"/>
            <person name="Wu L."/>
            <person name="Ma J."/>
        </authorList>
    </citation>
    <scope>NUCLEOTIDE SEQUENCE [LARGE SCALE GENOMIC DNA]</scope>
    <source>
        <strain evidence="9">CGMCC 1.15790</strain>
    </source>
</reference>
<dbReference type="SUPFAM" id="SSF88659">
    <property type="entry name" value="Sigma3 and sigma4 domains of RNA polymerase sigma factors"/>
    <property type="match status" value="2"/>
</dbReference>
<dbReference type="Pfam" id="PF04545">
    <property type="entry name" value="Sigma70_r4"/>
    <property type="match status" value="1"/>
</dbReference>
<evidence type="ECO:0000256" key="3">
    <source>
        <dbReference type="ARBA" id="ARBA00023125"/>
    </source>
</evidence>
<evidence type="ECO:0000313" key="8">
    <source>
        <dbReference type="EMBL" id="MFC5628106.1"/>
    </source>
</evidence>
<name>A0ABW0U651_9BACI</name>
<dbReference type="PIRSF" id="PIRSF000770">
    <property type="entry name" value="RNA_pol_sigma-SigE/K"/>
    <property type="match status" value="1"/>
</dbReference>
<evidence type="ECO:0000259" key="7">
    <source>
        <dbReference type="PROSITE" id="PS00716"/>
    </source>
</evidence>
<sequence length="253" mass="29752">MRPTSHAYAKWWEKWINEADQEAGDRLLEAYMPLVHYHVQRVGATLPKNVSQEDMFSHGMMGLYDAMRKFDLSRELKFDTYASIRIRGAIMDGLRKEDWLPRTVREKSKKIEETMSQLEQTYGRFVTEEEVAEKLNMSEEEVRRVMNETFFANLLSIHEETPEGEKEETFQSTIQDANTLTPEEETLKANLLEELAEAIENLNEKEQMVLSLFYQEELTLTEIGHVMNLSVSRISQIHSKALFRLQQILKKRW</sequence>
<keyword evidence="4 5" id="KW-0804">Transcription</keyword>
<dbReference type="Pfam" id="PF04542">
    <property type="entry name" value="Sigma70_r2"/>
    <property type="match status" value="1"/>
</dbReference>
<dbReference type="PROSITE" id="PS00716">
    <property type="entry name" value="SIGMA70_2"/>
    <property type="match status" value="1"/>
</dbReference>
<dbReference type="Proteomes" id="UP001596143">
    <property type="component" value="Unassembled WGS sequence"/>
</dbReference>
<evidence type="ECO:0000256" key="4">
    <source>
        <dbReference type="ARBA" id="ARBA00023163"/>
    </source>
</evidence>
<evidence type="ECO:0000259" key="6">
    <source>
        <dbReference type="PROSITE" id="PS00715"/>
    </source>
</evidence>
<dbReference type="PROSITE" id="PS00715">
    <property type="entry name" value="SIGMA70_1"/>
    <property type="match status" value="1"/>
</dbReference>
<keyword evidence="9" id="KW-1185">Reference proteome</keyword>
<dbReference type="NCBIfam" id="TIGR02479">
    <property type="entry name" value="FliA_WhiG"/>
    <property type="match status" value="1"/>
</dbReference>
<feature type="domain" description="RNA polymerase sigma-70" evidence="7">
    <location>
        <begin position="219"/>
        <end position="245"/>
    </location>
</feature>
<dbReference type="PRINTS" id="PR00046">
    <property type="entry name" value="SIGMA70FCT"/>
</dbReference>
<evidence type="ECO:0000256" key="2">
    <source>
        <dbReference type="ARBA" id="ARBA00023082"/>
    </source>
</evidence>
<dbReference type="NCBIfam" id="TIGR02937">
    <property type="entry name" value="sigma70-ECF"/>
    <property type="match status" value="2"/>
</dbReference>
<keyword evidence="2 5" id="KW-0731">Sigma factor</keyword>
<accession>A0ABW0U651</accession>
<keyword evidence="1 5" id="KW-0805">Transcription regulation</keyword>
<dbReference type="Gene3D" id="1.20.140.160">
    <property type="match status" value="1"/>
</dbReference>
<feature type="domain" description="RNA polymerase sigma-70" evidence="6">
    <location>
        <begin position="54"/>
        <end position="67"/>
    </location>
</feature>
<gene>
    <name evidence="8" type="ORF">ACFPTR_04255</name>
</gene>
<comment type="similarity">
    <text evidence="5">Belongs to the sigma-70 factor family.</text>
</comment>
<dbReference type="NCBIfam" id="NF005413">
    <property type="entry name" value="PRK06986.1"/>
    <property type="match status" value="1"/>
</dbReference>
<dbReference type="InterPro" id="IPR007630">
    <property type="entry name" value="RNA_pol_sigma70_r4"/>
</dbReference>
<proteinExistence type="inferred from homology"/>
<dbReference type="InterPro" id="IPR007624">
    <property type="entry name" value="RNA_pol_sigma70_r3"/>
</dbReference>
<dbReference type="InterPro" id="IPR013324">
    <property type="entry name" value="RNA_pol_sigma_r3/r4-like"/>
</dbReference>
<dbReference type="Pfam" id="PF04539">
    <property type="entry name" value="Sigma70_r3"/>
    <property type="match status" value="1"/>
</dbReference>
<dbReference type="PANTHER" id="PTHR30385:SF7">
    <property type="entry name" value="RNA POLYMERASE SIGMA FACTOR FLIA"/>
    <property type="match status" value="1"/>
</dbReference>
<evidence type="ECO:0000256" key="5">
    <source>
        <dbReference type="RuleBase" id="RU362124"/>
    </source>
</evidence>
<keyword evidence="3 5" id="KW-0238">DNA-binding</keyword>
<dbReference type="Gene3D" id="1.10.1740.10">
    <property type="match status" value="1"/>
</dbReference>
<dbReference type="InterPro" id="IPR012845">
    <property type="entry name" value="RNA_pol_sigma_FliA_WhiG"/>
</dbReference>
<dbReference type="InterPro" id="IPR007627">
    <property type="entry name" value="RNA_pol_sigma70_r2"/>
</dbReference>
<organism evidence="8 9">
    <name type="scientific">Aliibacillus thermotolerans</name>
    <dbReference type="NCBI Taxonomy" id="1834418"/>
    <lineage>
        <taxon>Bacteria</taxon>
        <taxon>Bacillati</taxon>
        <taxon>Bacillota</taxon>
        <taxon>Bacilli</taxon>
        <taxon>Bacillales</taxon>
        <taxon>Bacillaceae</taxon>
        <taxon>Aliibacillus</taxon>
    </lineage>
</organism>
<dbReference type="RefSeq" id="WP_270897981.1">
    <property type="nucleotide sequence ID" value="NZ_JBHSPF010000018.1"/>
</dbReference>
<evidence type="ECO:0000313" key="9">
    <source>
        <dbReference type="Proteomes" id="UP001596143"/>
    </source>
</evidence>